<keyword evidence="2" id="KW-1185">Reference proteome</keyword>
<dbReference type="EMBL" id="JACXVP010000001">
    <property type="protein sequence ID" value="KAG5631834.1"/>
    <property type="molecule type" value="Genomic_DNA"/>
</dbReference>
<name>A0A9J6B5F3_SOLCO</name>
<comment type="caution">
    <text evidence="1">The sequence shown here is derived from an EMBL/GenBank/DDBJ whole genome shotgun (WGS) entry which is preliminary data.</text>
</comment>
<accession>A0A9J6B5F3</accession>
<reference evidence="1 2" key="1">
    <citation type="submission" date="2020-09" db="EMBL/GenBank/DDBJ databases">
        <title>De no assembly of potato wild relative species, Solanum commersonii.</title>
        <authorList>
            <person name="Cho K."/>
        </authorList>
    </citation>
    <scope>NUCLEOTIDE SEQUENCE [LARGE SCALE GENOMIC DNA]</scope>
    <source>
        <strain evidence="1">LZ3.2</strain>
        <tissue evidence="1">Leaf</tissue>
    </source>
</reference>
<evidence type="ECO:0000313" key="2">
    <source>
        <dbReference type="Proteomes" id="UP000824120"/>
    </source>
</evidence>
<protein>
    <submittedName>
        <fullName evidence="1">Uncharacterized protein</fullName>
    </submittedName>
</protein>
<proteinExistence type="predicted"/>
<dbReference type="Proteomes" id="UP000824120">
    <property type="component" value="Chromosome 1"/>
</dbReference>
<evidence type="ECO:0000313" key="1">
    <source>
        <dbReference type="EMBL" id="KAG5631834.1"/>
    </source>
</evidence>
<gene>
    <name evidence="1" type="ORF">H5410_003551</name>
</gene>
<sequence>MEKTHFQLGEEEILLSSSLPKTLSKLERKYLKIHRRLTLVFSMVMICVIGRDSTASQNYSAKRLCVLEQRVECVHSANCQVCSAMLRLQVLRFYQPFFFLFAPKCPCFH</sequence>
<dbReference type="AlphaFoldDB" id="A0A9J6B5F3"/>
<organism evidence="1 2">
    <name type="scientific">Solanum commersonii</name>
    <name type="common">Commerson's wild potato</name>
    <name type="synonym">Commerson's nightshade</name>
    <dbReference type="NCBI Taxonomy" id="4109"/>
    <lineage>
        <taxon>Eukaryota</taxon>
        <taxon>Viridiplantae</taxon>
        <taxon>Streptophyta</taxon>
        <taxon>Embryophyta</taxon>
        <taxon>Tracheophyta</taxon>
        <taxon>Spermatophyta</taxon>
        <taxon>Magnoliopsida</taxon>
        <taxon>eudicotyledons</taxon>
        <taxon>Gunneridae</taxon>
        <taxon>Pentapetalae</taxon>
        <taxon>asterids</taxon>
        <taxon>lamiids</taxon>
        <taxon>Solanales</taxon>
        <taxon>Solanaceae</taxon>
        <taxon>Solanoideae</taxon>
        <taxon>Solaneae</taxon>
        <taxon>Solanum</taxon>
    </lineage>
</organism>